<evidence type="ECO:0000313" key="3">
    <source>
        <dbReference type="Proteomes" id="UP000006643"/>
    </source>
</evidence>
<dbReference type="OMA" id="HEAVWIF"/>
<accession>D0NX02</accession>
<dbReference type="InParanoid" id="D0NX02"/>
<dbReference type="OrthoDB" id="129179at2759"/>
<organism evidence="2 3">
    <name type="scientific">Phytophthora infestans (strain T30-4)</name>
    <name type="common">Potato late blight agent</name>
    <dbReference type="NCBI Taxonomy" id="403677"/>
    <lineage>
        <taxon>Eukaryota</taxon>
        <taxon>Sar</taxon>
        <taxon>Stramenopiles</taxon>
        <taxon>Oomycota</taxon>
        <taxon>Peronosporomycetes</taxon>
        <taxon>Peronosporales</taxon>
        <taxon>Peronosporaceae</taxon>
        <taxon>Phytophthora</taxon>
    </lineage>
</organism>
<keyword evidence="3" id="KW-1185">Reference proteome</keyword>
<sequence length="248" mass="28408">MLIHEAVWIFAERSGNDHARKYASLRNGTTGTDRLKKDSKWLRGHGGRRLRELRYQVPLHDREPMMQKHPDPTFPSGFDGIFDERRRSSQQRGSKRMLQNSPANDNIDSENEDPDLQRQFEFLSAARSSYHLLASREHVLKLQTEYNRGGFSGVVETTILSMKHAILFARSKDRATTPDEAFAAVCGRVTDVIASALGIIRFEPEVVSESEEPSAQFAEAKIKKAFDTYKRCVLEVRYVARQKYFARS</sequence>
<protein>
    <submittedName>
        <fullName evidence="2">Uncharacterized protein</fullName>
    </submittedName>
</protein>
<gene>
    <name evidence="2" type="ORF">PITG_18428</name>
</gene>
<dbReference type="VEuPathDB" id="FungiDB:PITG_18428"/>
<dbReference type="GeneID" id="9466470"/>
<evidence type="ECO:0000313" key="2">
    <source>
        <dbReference type="EMBL" id="EEY67594.1"/>
    </source>
</evidence>
<dbReference type="RefSeq" id="XP_002896359.1">
    <property type="nucleotide sequence ID" value="XM_002896313.1"/>
</dbReference>
<proteinExistence type="predicted"/>
<dbReference type="KEGG" id="pif:PITG_18428"/>
<dbReference type="AlphaFoldDB" id="D0NX02"/>
<feature type="compositionally biased region" description="Polar residues" evidence="1">
    <location>
        <begin position="97"/>
        <end position="106"/>
    </location>
</feature>
<reference evidence="3" key="1">
    <citation type="journal article" date="2009" name="Nature">
        <title>Genome sequence and analysis of the Irish potato famine pathogen Phytophthora infestans.</title>
        <authorList>
            <consortium name="The Broad Institute Genome Sequencing Platform"/>
            <person name="Haas B.J."/>
            <person name="Kamoun S."/>
            <person name="Zody M.C."/>
            <person name="Jiang R.H."/>
            <person name="Handsaker R.E."/>
            <person name="Cano L.M."/>
            <person name="Grabherr M."/>
            <person name="Kodira C.D."/>
            <person name="Raffaele S."/>
            <person name="Torto-Alalibo T."/>
            <person name="Bozkurt T.O."/>
            <person name="Ah-Fong A.M."/>
            <person name="Alvarado L."/>
            <person name="Anderson V.L."/>
            <person name="Armstrong M.R."/>
            <person name="Avrova A."/>
            <person name="Baxter L."/>
            <person name="Beynon J."/>
            <person name="Boevink P.C."/>
            <person name="Bollmann S.R."/>
            <person name="Bos J.I."/>
            <person name="Bulone V."/>
            <person name="Cai G."/>
            <person name="Cakir C."/>
            <person name="Carrington J.C."/>
            <person name="Chawner M."/>
            <person name="Conti L."/>
            <person name="Costanzo S."/>
            <person name="Ewan R."/>
            <person name="Fahlgren N."/>
            <person name="Fischbach M.A."/>
            <person name="Fugelstad J."/>
            <person name="Gilroy E.M."/>
            <person name="Gnerre S."/>
            <person name="Green P.J."/>
            <person name="Grenville-Briggs L.J."/>
            <person name="Griffith J."/>
            <person name="Grunwald N.J."/>
            <person name="Horn K."/>
            <person name="Horner N.R."/>
            <person name="Hu C.H."/>
            <person name="Huitema E."/>
            <person name="Jeong D.H."/>
            <person name="Jones A.M."/>
            <person name="Jones J.D."/>
            <person name="Jones R.W."/>
            <person name="Karlsson E.K."/>
            <person name="Kunjeti S.G."/>
            <person name="Lamour K."/>
            <person name="Liu Z."/>
            <person name="Ma L."/>
            <person name="Maclean D."/>
            <person name="Chibucos M.C."/>
            <person name="McDonald H."/>
            <person name="McWalters J."/>
            <person name="Meijer H.J."/>
            <person name="Morgan W."/>
            <person name="Morris P.F."/>
            <person name="Munro C.A."/>
            <person name="O'Neill K."/>
            <person name="Ospina-Giraldo M."/>
            <person name="Pinzon A."/>
            <person name="Pritchard L."/>
            <person name="Ramsahoye B."/>
            <person name="Ren Q."/>
            <person name="Restrepo S."/>
            <person name="Roy S."/>
            <person name="Sadanandom A."/>
            <person name="Savidor A."/>
            <person name="Schornack S."/>
            <person name="Schwartz D.C."/>
            <person name="Schumann U.D."/>
            <person name="Schwessinger B."/>
            <person name="Seyer L."/>
            <person name="Sharpe T."/>
            <person name="Silvar C."/>
            <person name="Song J."/>
            <person name="Studholme D.J."/>
            <person name="Sykes S."/>
            <person name="Thines M."/>
            <person name="van de Vondervoort P.J."/>
            <person name="Phuntumart V."/>
            <person name="Wawra S."/>
            <person name="Weide R."/>
            <person name="Win J."/>
            <person name="Young C."/>
            <person name="Zhou S."/>
            <person name="Fry W."/>
            <person name="Meyers B.C."/>
            <person name="van West P."/>
            <person name="Ristaino J."/>
            <person name="Govers F."/>
            <person name="Birch P.R."/>
            <person name="Whisson S.C."/>
            <person name="Judelson H.S."/>
            <person name="Nusbaum C."/>
        </authorList>
    </citation>
    <scope>NUCLEOTIDE SEQUENCE [LARGE SCALE GENOMIC DNA]</scope>
    <source>
        <strain evidence="3">T30-4</strain>
    </source>
</reference>
<evidence type="ECO:0000256" key="1">
    <source>
        <dbReference type="SAM" id="MobiDB-lite"/>
    </source>
</evidence>
<dbReference type="Proteomes" id="UP000006643">
    <property type="component" value="Unassembled WGS sequence"/>
</dbReference>
<dbReference type="EMBL" id="DS028179">
    <property type="protein sequence ID" value="EEY67594.1"/>
    <property type="molecule type" value="Genomic_DNA"/>
</dbReference>
<feature type="region of interest" description="Disordered" evidence="1">
    <location>
        <begin position="86"/>
        <end position="112"/>
    </location>
</feature>
<dbReference type="HOGENOM" id="CLU_1121933_0_0_1"/>
<name>D0NX02_PHYIT</name>
<dbReference type="eggNOG" id="ENOG502RGS5">
    <property type="taxonomic scope" value="Eukaryota"/>
</dbReference>